<dbReference type="Proteomes" id="UP000692954">
    <property type="component" value="Unassembled WGS sequence"/>
</dbReference>
<accession>A0A8S1MYZ8</accession>
<name>A0A8S1MYZ8_9CILI</name>
<dbReference type="AlphaFoldDB" id="A0A8S1MYZ8"/>
<evidence type="ECO:0000313" key="1">
    <source>
        <dbReference type="EMBL" id="CAD8083361.1"/>
    </source>
</evidence>
<organism evidence="1 2">
    <name type="scientific">Paramecium sonneborni</name>
    <dbReference type="NCBI Taxonomy" id="65129"/>
    <lineage>
        <taxon>Eukaryota</taxon>
        <taxon>Sar</taxon>
        <taxon>Alveolata</taxon>
        <taxon>Ciliophora</taxon>
        <taxon>Intramacronucleata</taxon>
        <taxon>Oligohymenophorea</taxon>
        <taxon>Peniculida</taxon>
        <taxon>Parameciidae</taxon>
        <taxon>Paramecium</taxon>
    </lineage>
</organism>
<keyword evidence="2" id="KW-1185">Reference proteome</keyword>
<proteinExistence type="predicted"/>
<sequence>MSQTELINGYDSIDSPHLAIKSILKSSQLKINQTSLRLDWAGNEIIKGGSHKIAFISQQNTPRTFMDILSCELSNQGDEIEEDYNKMLNCQNVKYKSQQQPELSQQSNCCFIY</sequence>
<protein>
    <submittedName>
        <fullName evidence="1">Uncharacterized protein</fullName>
    </submittedName>
</protein>
<reference evidence="1" key="1">
    <citation type="submission" date="2021-01" db="EMBL/GenBank/DDBJ databases">
        <authorList>
            <consortium name="Genoscope - CEA"/>
            <person name="William W."/>
        </authorList>
    </citation>
    <scope>NUCLEOTIDE SEQUENCE</scope>
</reference>
<evidence type="ECO:0000313" key="2">
    <source>
        <dbReference type="Proteomes" id="UP000692954"/>
    </source>
</evidence>
<comment type="caution">
    <text evidence="1">The sequence shown here is derived from an EMBL/GenBank/DDBJ whole genome shotgun (WGS) entry which is preliminary data.</text>
</comment>
<dbReference type="EMBL" id="CAJJDN010000045">
    <property type="protein sequence ID" value="CAD8083361.1"/>
    <property type="molecule type" value="Genomic_DNA"/>
</dbReference>
<gene>
    <name evidence="1" type="ORF">PSON_ATCC_30995.1.T0450045</name>
</gene>